<proteinExistence type="predicted"/>
<accession>A0ABY6BBK7</accession>
<organism evidence="1 2">
    <name type="scientific">Tahibacter amnicola</name>
    <dbReference type="NCBI Taxonomy" id="2976241"/>
    <lineage>
        <taxon>Bacteria</taxon>
        <taxon>Pseudomonadati</taxon>
        <taxon>Pseudomonadota</taxon>
        <taxon>Gammaproteobacteria</taxon>
        <taxon>Lysobacterales</taxon>
        <taxon>Rhodanobacteraceae</taxon>
        <taxon>Tahibacter</taxon>
    </lineage>
</organism>
<evidence type="ECO:0000313" key="1">
    <source>
        <dbReference type="EMBL" id="UXI66931.1"/>
    </source>
</evidence>
<evidence type="ECO:0000313" key="2">
    <source>
        <dbReference type="Proteomes" id="UP001064632"/>
    </source>
</evidence>
<dbReference type="Gene3D" id="2.180.10.10">
    <property type="entry name" value="RHS repeat-associated core"/>
    <property type="match status" value="1"/>
</dbReference>
<dbReference type="RefSeq" id="WP_261693910.1">
    <property type="nucleotide sequence ID" value="NZ_CP104694.1"/>
</dbReference>
<gene>
    <name evidence="1" type="ORF">N4264_19555</name>
</gene>
<reference evidence="1" key="1">
    <citation type="submission" date="2022-09" db="EMBL/GenBank/DDBJ databases">
        <title>Tahibacter sp. nov., isolated from a fresh water.</title>
        <authorList>
            <person name="Baek J.H."/>
            <person name="Lee J.K."/>
            <person name="Kim J.M."/>
            <person name="Jeon C.O."/>
        </authorList>
    </citation>
    <scope>NUCLEOTIDE SEQUENCE</scope>
    <source>
        <strain evidence="1">W38</strain>
    </source>
</reference>
<dbReference type="Proteomes" id="UP001064632">
    <property type="component" value="Chromosome"/>
</dbReference>
<evidence type="ECO:0008006" key="3">
    <source>
        <dbReference type="Google" id="ProtNLM"/>
    </source>
</evidence>
<dbReference type="EMBL" id="CP104694">
    <property type="protein sequence ID" value="UXI66931.1"/>
    <property type="molecule type" value="Genomic_DNA"/>
</dbReference>
<keyword evidence="2" id="KW-1185">Reference proteome</keyword>
<name>A0ABY6BBK7_9GAMM</name>
<sequence>MTPQQAAAHTYTVQYRTTDRLGSPLGMLDKSGRFSDGTRGTQLSFDIFGKARNRDFSQRTGMDEGQTLLEPTTHNGFTGHEHIGAADIIHMNGRAYDYNLGRFLLVDPFI</sequence>
<protein>
    <recommendedName>
        <fullName evidence="3">YD repeat-containing protein</fullName>
    </recommendedName>
</protein>